<dbReference type="PANTHER" id="PTHR34183">
    <property type="entry name" value="ENDOLYTIC PEPTIDOGLYCAN TRANSGLYCOSYLASE RLPA"/>
    <property type="match status" value="1"/>
</dbReference>
<dbReference type="InterPro" id="IPR007730">
    <property type="entry name" value="SPOR-like_dom"/>
</dbReference>
<keyword evidence="4 8" id="KW-0449">Lipoprotein</keyword>
<dbReference type="InterPro" id="IPR036908">
    <property type="entry name" value="RlpA-like_sf"/>
</dbReference>
<evidence type="ECO:0000256" key="6">
    <source>
        <dbReference type="SAM" id="MobiDB-lite"/>
    </source>
</evidence>
<dbReference type="PROSITE" id="PS51257">
    <property type="entry name" value="PROKAR_LIPOPROTEIN"/>
    <property type="match status" value="1"/>
</dbReference>
<organism evidence="8 9">
    <name type="scientific">Marinobacter persicus</name>
    <dbReference type="NCBI Taxonomy" id="930118"/>
    <lineage>
        <taxon>Bacteria</taxon>
        <taxon>Pseudomonadati</taxon>
        <taxon>Pseudomonadota</taxon>
        <taxon>Gammaproteobacteria</taxon>
        <taxon>Pseudomonadales</taxon>
        <taxon>Marinobacteraceae</taxon>
        <taxon>Marinobacter</taxon>
    </lineage>
</organism>
<dbReference type="Pfam" id="PF05036">
    <property type="entry name" value="SPOR"/>
    <property type="match status" value="1"/>
</dbReference>
<keyword evidence="1" id="KW-0732">Signal</keyword>
<evidence type="ECO:0000259" key="7">
    <source>
        <dbReference type="PROSITE" id="PS51724"/>
    </source>
</evidence>
<dbReference type="SUPFAM" id="SSF50685">
    <property type="entry name" value="Barwin-like endoglucanases"/>
    <property type="match status" value="1"/>
</dbReference>
<keyword evidence="9" id="KW-1185">Reference proteome</keyword>
<evidence type="ECO:0000256" key="4">
    <source>
        <dbReference type="HAMAP-Rule" id="MF_02071"/>
    </source>
</evidence>
<dbReference type="RefSeq" id="WP_091704242.1">
    <property type="nucleotide sequence ID" value="NZ_BMYN01000012.1"/>
</dbReference>
<dbReference type="Gene3D" id="3.30.70.1070">
    <property type="entry name" value="Sporulation related repeat"/>
    <property type="match status" value="1"/>
</dbReference>
<proteinExistence type="inferred from homology"/>
<reference evidence="8 9" key="1">
    <citation type="submission" date="2016-10" db="EMBL/GenBank/DDBJ databases">
        <authorList>
            <person name="de Groot N.N."/>
        </authorList>
    </citation>
    <scope>NUCLEOTIDE SEQUENCE [LARGE SCALE GENOMIC DNA]</scope>
    <source>
        <strain evidence="8 9">IBRC-M 10445</strain>
    </source>
</reference>
<comment type="subcellular location">
    <subcellularLocation>
        <location evidence="4">Cell membrane</location>
        <topology evidence="4">Lipid-anchor</topology>
    </subcellularLocation>
</comment>
<dbReference type="PROSITE" id="PS51724">
    <property type="entry name" value="SPOR"/>
    <property type="match status" value="1"/>
</dbReference>
<dbReference type="GO" id="GO:0009279">
    <property type="term" value="C:cell outer membrane"/>
    <property type="evidence" value="ECO:0007669"/>
    <property type="project" value="TreeGrafter"/>
</dbReference>
<evidence type="ECO:0000313" key="8">
    <source>
        <dbReference type="EMBL" id="SFJ83366.1"/>
    </source>
</evidence>
<protein>
    <recommendedName>
        <fullName evidence="4">Endolytic peptidoglycan transglycosylase RlpA</fullName>
        <ecNumber evidence="4">4.2.2.-</ecNumber>
    </recommendedName>
</protein>
<sequence length="316" mass="34162">MSVKQFGLIGLVVLALGGCAGSPEVDHSARYTLKQDRAPAGGFDASELADARPRFEPPRTAGNKSPYTVWGKSYRVMNSNEGYVERGLASWYGEKFHGHTTSNGEIFDMYGMSAAHKSLRIPGYAKVTNLENGRSVIVRVNDRGPFHDDRLIDLSFAAAKKLGFHNQGTARVEVAAITVEPDGSMTLAGDPFAPGERRTENVPPLVVAAEDLGAGDPEGKDTEQSHDKEPEDGKVGHRGLFVQLGSFGNRETARTLQARAQGAVDNPVRVREIATENGRFHRVQAGPFASEQDARQAQSLFESRGFGDTVVLTDAH</sequence>
<evidence type="ECO:0000256" key="1">
    <source>
        <dbReference type="ARBA" id="ARBA00022729"/>
    </source>
</evidence>
<dbReference type="GO" id="GO:0008932">
    <property type="term" value="F:lytic endotransglycosylase activity"/>
    <property type="evidence" value="ECO:0007669"/>
    <property type="project" value="UniProtKB-UniRule"/>
</dbReference>
<keyword evidence="3 4" id="KW-0961">Cell wall biogenesis/degradation</keyword>
<dbReference type="GO" id="GO:0005886">
    <property type="term" value="C:plasma membrane"/>
    <property type="evidence" value="ECO:0007669"/>
    <property type="project" value="UniProtKB-SubCell"/>
</dbReference>
<accession>A0A1I3UN42</accession>
<dbReference type="EC" id="4.2.2.-" evidence="4"/>
<dbReference type="GO" id="GO:0042834">
    <property type="term" value="F:peptidoglycan binding"/>
    <property type="evidence" value="ECO:0007669"/>
    <property type="project" value="InterPro"/>
</dbReference>
<name>A0A1I3UN42_9GAMM</name>
<dbReference type="OrthoDB" id="9779128at2"/>
<keyword evidence="2 4" id="KW-0456">Lyase</keyword>
<keyword evidence="4" id="KW-0472">Membrane</keyword>
<feature type="domain" description="SPOR" evidence="7">
    <location>
        <begin position="234"/>
        <end position="314"/>
    </location>
</feature>
<evidence type="ECO:0000256" key="2">
    <source>
        <dbReference type="ARBA" id="ARBA00023239"/>
    </source>
</evidence>
<dbReference type="FunFam" id="2.40.40.10:FF:000003">
    <property type="entry name" value="Endolytic peptidoglycan transglycosylase RlpA"/>
    <property type="match status" value="1"/>
</dbReference>
<dbReference type="CDD" id="cd22268">
    <property type="entry name" value="DPBB_RlpA-like"/>
    <property type="match status" value="1"/>
</dbReference>
<dbReference type="SUPFAM" id="SSF110997">
    <property type="entry name" value="Sporulation related repeat"/>
    <property type="match status" value="1"/>
</dbReference>
<evidence type="ECO:0000256" key="5">
    <source>
        <dbReference type="RuleBase" id="RU003495"/>
    </source>
</evidence>
<dbReference type="GO" id="GO:0000270">
    <property type="term" value="P:peptidoglycan metabolic process"/>
    <property type="evidence" value="ECO:0007669"/>
    <property type="project" value="UniProtKB-UniRule"/>
</dbReference>
<dbReference type="InterPro" id="IPR036680">
    <property type="entry name" value="SPOR-like_sf"/>
</dbReference>
<dbReference type="Pfam" id="PF03330">
    <property type="entry name" value="DPBB_1"/>
    <property type="match status" value="1"/>
</dbReference>
<feature type="compositionally biased region" description="Basic and acidic residues" evidence="6">
    <location>
        <begin position="217"/>
        <end position="235"/>
    </location>
</feature>
<dbReference type="InterPro" id="IPR012997">
    <property type="entry name" value="RplA"/>
</dbReference>
<dbReference type="HAMAP" id="MF_02071">
    <property type="entry name" value="RlpA"/>
    <property type="match status" value="1"/>
</dbReference>
<dbReference type="Gene3D" id="2.40.40.10">
    <property type="entry name" value="RlpA-like domain"/>
    <property type="match status" value="1"/>
</dbReference>
<gene>
    <name evidence="4" type="primary">rlpA</name>
    <name evidence="8" type="ORF">SAMN05216429_106166</name>
</gene>
<dbReference type="InterPro" id="IPR034718">
    <property type="entry name" value="RlpA"/>
</dbReference>
<comment type="function">
    <text evidence="4">Lytic transglycosylase with a strong preference for naked glycan strands that lack stem peptides.</text>
</comment>
<keyword evidence="4" id="KW-1003">Cell membrane</keyword>
<dbReference type="PANTHER" id="PTHR34183:SF1">
    <property type="entry name" value="ENDOLYTIC PEPTIDOGLYCAN TRANSGLYCOSYLASE RLPA"/>
    <property type="match status" value="1"/>
</dbReference>
<dbReference type="InterPro" id="IPR009009">
    <property type="entry name" value="RlpA-like_DPBB"/>
</dbReference>
<dbReference type="EMBL" id="FOSC01000006">
    <property type="protein sequence ID" value="SFJ83366.1"/>
    <property type="molecule type" value="Genomic_DNA"/>
</dbReference>
<evidence type="ECO:0000256" key="3">
    <source>
        <dbReference type="ARBA" id="ARBA00023316"/>
    </source>
</evidence>
<keyword evidence="4" id="KW-0564">Palmitate</keyword>
<evidence type="ECO:0000313" key="9">
    <source>
        <dbReference type="Proteomes" id="UP000199445"/>
    </source>
</evidence>
<dbReference type="AlphaFoldDB" id="A0A1I3UN42"/>
<feature type="region of interest" description="Disordered" evidence="6">
    <location>
        <begin position="211"/>
        <end position="235"/>
    </location>
</feature>
<dbReference type="Proteomes" id="UP000199445">
    <property type="component" value="Unassembled WGS sequence"/>
</dbReference>
<dbReference type="GO" id="GO:0071555">
    <property type="term" value="P:cell wall organization"/>
    <property type="evidence" value="ECO:0007669"/>
    <property type="project" value="UniProtKB-KW"/>
</dbReference>
<comment type="similarity">
    <text evidence="4 5">Belongs to the RlpA family.</text>
</comment>
<dbReference type="NCBIfam" id="TIGR00413">
    <property type="entry name" value="rlpA"/>
    <property type="match status" value="1"/>
</dbReference>